<feature type="compositionally biased region" description="Polar residues" evidence="1">
    <location>
        <begin position="98"/>
        <end position="111"/>
    </location>
</feature>
<accession>A0A0L0D396</accession>
<feature type="compositionally biased region" description="Basic residues" evidence="1">
    <location>
        <begin position="310"/>
        <end position="319"/>
    </location>
</feature>
<proteinExistence type="predicted"/>
<feature type="compositionally biased region" description="Low complexity" evidence="1">
    <location>
        <begin position="42"/>
        <end position="53"/>
    </location>
</feature>
<feature type="compositionally biased region" description="Basic and acidic residues" evidence="1">
    <location>
        <begin position="164"/>
        <end position="180"/>
    </location>
</feature>
<dbReference type="AlphaFoldDB" id="A0A0L0D396"/>
<dbReference type="GeneID" id="25562857"/>
<keyword evidence="3" id="KW-1185">Reference proteome</keyword>
<feature type="region of interest" description="Disordered" evidence="1">
    <location>
        <begin position="20"/>
        <end position="452"/>
    </location>
</feature>
<dbReference type="RefSeq" id="XP_013760087.1">
    <property type="nucleotide sequence ID" value="XM_013904633.1"/>
</dbReference>
<feature type="compositionally biased region" description="Basic and acidic residues" evidence="1">
    <location>
        <begin position="367"/>
        <end position="384"/>
    </location>
</feature>
<organism evidence="2 3">
    <name type="scientific">Thecamonas trahens ATCC 50062</name>
    <dbReference type="NCBI Taxonomy" id="461836"/>
    <lineage>
        <taxon>Eukaryota</taxon>
        <taxon>Apusozoa</taxon>
        <taxon>Apusomonadida</taxon>
        <taxon>Apusomonadidae</taxon>
        <taxon>Thecamonas</taxon>
    </lineage>
</organism>
<name>A0A0L0D396_THETB</name>
<feature type="compositionally biased region" description="Polar residues" evidence="1">
    <location>
        <begin position="147"/>
        <end position="156"/>
    </location>
</feature>
<dbReference type="EMBL" id="GL349444">
    <property type="protein sequence ID" value="KNC46812.1"/>
    <property type="molecule type" value="Genomic_DNA"/>
</dbReference>
<feature type="compositionally biased region" description="Polar residues" evidence="1">
    <location>
        <begin position="437"/>
        <end position="449"/>
    </location>
</feature>
<evidence type="ECO:0000256" key="1">
    <source>
        <dbReference type="SAM" id="MobiDB-lite"/>
    </source>
</evidence>
<feature type="compositionally biased region" description="Basic and acidic residues" evidence="1">
    <location>
        <begin position="129"/>
        <end position="144"/>
    </location>
</feature>
<feature type="compositionally biased region" description="Basic and acidic residues" evidence="1">
    <location>
        <begin position="240"/>
        <end position="260"/>
    </location>
</feature>
<evidence type="ECO:0000313" key="2">
    <source>
        <dbReference type="EMBL" id="KNC46812.1"/>
    </source>
</evidence>
<feature type="compositionally biased region" description="Basic residues" evidence="1">
    <location>
        <begin position="205"/>
        <end position="215"/>
    </location>
</feature>
<protein>
    <submittedName>
        <fullName evidence="2">Uncharacterized protein</fullName>
    </submittedName>
</protein>
<feature type="compositionally biased region" description="Pro residues" evidence="1">
    <location>
        <begin position="261"/>
        <end position="271"/>
    </location>
</feature>
<dbReference type="Proteomes" id="UP000054408">
    <property type="component" value="Unassembled WGS sequence"/>
</dbReference>
<gene>
    <name evidence="2" type="ORF">AMSG_03243</name>
</gene>
<sequence length="480" mass="53146">MAEYSDSHFALGAHGGAELDPRIHAAAPHQAYSSGAPPPAASPSQASHSYYAPGADEPYAAYRPRPSRGPAHVPDANQDPYANGHSRGLRMPYGRGVDSSSASAQLASGTDPQHEYEHYAKTSGAATRRIFDPRSDRDRMREMQRFQAATSVNNKRYNPVLQRYADDSEERAARDAESRRRSAQLQRHARAPQAELGSVRDLHVGKLKNPPRRRGAGAVGPPPDSDIFNPNPLPYRPGKRHSEIDYTRETEEWWNLKRDPPPPPPRRPPNPYSREAKELLEKNQGTNMTDILQPDRHKTKANMLRSPSPTHHRAPRRSRSPGYSLEGVHPDPASSYTSDLLRHEAHIPSAPEAAPSVSNLSNIGLDHTSERRQPSKRVFADNVHHRTSYNIVSGHSYDGSDGRPRLSRRPLKPEMQAGKGVAKTLVYRGPGDPGSDPATNNGAGYSLTGSKRRGFAPHIYGETGADNWKETNPKFTFKRY</sequence>
<evidence type="ECO:0000313" key="3">
    <source>
        <dbReference type="Proteomes" id="UP000054408"/>
    </source>
</evidence>
<reference evidence="2 3" key="1">
    <citation type="submission" date="2010-05" db="EMBL/GenBank/DDBJ databases">
        <title>The Genome Sequence of Thecamonas trahens ATCC 50062.</title>
        <authorList>
            <consortium name="The Broad Institute Genome Sequencing Platform"/>
            <person name="Russ C."/>
            <person name="Cuomo C."/>
            <person name="Shea T."/>
            <person name="Young S.K."/>
            <person name="Zeng Q."/>
            <person name="Koehrsen M."/>
            <person name="Haas B."/>
            <person name="Borodovsky M."/>
            <person name="Guigo R."/>
            <person name="Alvarado L."/>
            <person name="Berlin A."/>
            <person name="Bochicchio J."/>
            <person name="Borenstein D."/>
            <person name="Chapman S."/>
            <person name="Chen Z."/>
            <person name="Freedman E."/>
            <person name="Gellesch M."/>
            <person name="Goldberg J."/>
            <person name="Griggs A."/>
            <person name="Gujja S."/>
            <person name="Heilman E."/>
            <person name="Heiman D."/>
            <person name="Hepburn T."/>
            <person name="Howarth C."/>
            <person name="Jen D."/>
            <person name="Larson L."/>
            <person name="Mehta T."/>
            <person name="Park D."/>
            <person name="Pearson M."/>
            <person name="Roberts A."/>
            <person name="Saif S."/>
            <person name="Shenoy N."/>
            <person name="Sisk P."/>
            <person name="Stolte C."/>
            <person name="Sykes S."/>
            <person name="Thomson T."/>
            <person name="Walk T."/>
            <person name="White J."/>
            <person name="Yandava C."/>
            <person name="Burger G."/>
            <person name="Gray M.W."/>
            <person name="Holland P.W.H."/>
            <person name="King N."/>
            <person name="Lang F.B.F."/>
            <person name="Roger A.J."/>
            <person name="Ruiz-Trillo I."/>
            <person name="Lander E."/>
            <person name="Nusbaum C."/>
        </authorList>
    </citation>
    <scope>NUCLEOTIDE SEQUENCE [LARGE SCALE GENOMIC DNA]</scope>
    <source>
        <strain evidence="2 3">ATCC 50062</strain>
    </source>
</reference>